<reference evidence="1 2" key="1">
    <citation type="submission" date="2021-02" db="EMBL/GenBank/DDBJ databases">
        <title>Genome assembly of Pseudopithomyces chartarum.</title>
        <authorList>
            <person name="Jauregui R."/>
            <person name="Singh J."/>
            <person name="Voisey C."/>
        </authorList>
    </citation>
    <scope>NUCLEOTIDE SEQUENCE [LARGE SCALE GENOMIC DNA]</scope>
    <source>
        <strain evidence="1 2">AGR01</strain>
    </source>
</reference>
<organism evidence="1 2">
    <name type="scientific">Pseudopithomyces chartarum</name>
    <dbReference type="NCBI Taxonomy" id="1892770"/>
    <lineage>
        <taxon>Eukaryota</taxon>
        <taxon>Fungi</taxon>
        <taxon>Dikarya</taxon>
        <taxon>Ascomycota</taxon>
        <taxon>Pezizomycotina</taxon>
        <taxon>Dothideomycetes</taxon>
        <taxon>Pleosporomycetidae</taxon>
        <taxon>Pleosporales</taxon>
        <taxon>Massarineae</taxon>
        <taxon>Didymosphaeriaceae</taxon>
        <taxon>Pseudopithomyces</taxon>
    </lineage>
</organism>
<proteinExistence type="predicted"/>
<gene>
    <name evidence="1" type="ORF">GRF29_19g3110879</name>
</gene>
<dbReference type="Proteomes" id="UP001280581">
    <property type="component" value="Unassembled WGS sequence"/>
</dbReference>
<sequence length="222" mass="24056">MLPPVEPTVFERNPNFEVLYKDLCTRKLNADGSTRDTKKQRIHAEIRQDLTTHRTNAHMTYLLTTTLSNLPSLAPSLPPDLHIPIALITALLTGKIPPKDHPILTPDTQVFLSNADIIASALSTHLQQTASLLCTLSSPLSPPPPSSLPTTASSLRTDASQVLPSTLSSSKTHLSNSAHEVLSLHLALLHAAILILERTQHGALARSTAATAENHTMYIQDI</sequence>
<name>A0AAN6M405_9PLEO</name>
<dbReference type="EMBL" id="WVTA01000003">
    <property type="protein sequence ID" value="KAK3215388.1"/>
    <property type="molecule type" value="Genomic_DNA"/>
</dbReference>
<protein>
    <submittedName>
        <fullName evidence="1">Uncharacterized protein</fullName>
    </submittedName>
</protein>
<dbReference type="AlphaFoldDB" id="A0AAN6M405"/>
<evidence type="ECO:0000313" key="1">
    <source>
        <dbReference type="EMBL" id="KAK3215388.1"/>
    </source>
</evidence>
<accession>A0AAN6M405</accession>
<evidence type="ECO:0000313" key="2">
    <source>
        <dbReference type="Proteomes" id="UP001280581"/>
    </source>
</evidence>
<comment type="caution">
    <text evidence="1">The sequence shown here is derived from an EMBL/GenBank/DDBJ whole genome shotgun (WGS) entry which is preliminary data.</text>
</comment>
<keyword evidence="2" id="KW-1185">Reference proteome</keyword>